<feature type="domain" description="RRM" evidence="5">
    <location>
        <begin position="52"/>
        <end position="128"/>
    </location>
</feature>
<reference evidence="6" key="1">
    <citation type="submission" date="2021-02" db="EMBL/GenBank/DDBJ databases">
        <authorList>
            <person name="Nieuwenhuis M."/>
            <person name="Van De Peppel L.J.J."/>
        </authorList>
    </citation>
    <scope>NUCLEOTIDE SEQUENCE</scope>
    <source>
        <strain evidence="6">D49</strain>
    </source>
</reference>
<dbReference type="SMART" id="SM00360">
    <property type="entry name" value="RRM"/>
    <property type="match status" value="1"/>
</dbReference>
<evidence type="ECO:0000256" key="1">
    <source>
        <dbReference type="ARBA" id="ARBA00022737"/>
    </source>
</evidence>
<dbReference type="Proteomes" id="UP000717328">
    <property type="component" value="Unassembled WGS sequence"/>
</dbReference>
<feature type="compositionally biased region" description="Acidic residues" evidence="4">
    <location>
        <begin position="409"/>
        <end position="420"/>
    </location>
</feature>
<evidence type="ECO:0000256" key="2">
    <source>
        <dbReference type="ARBA" id="ARBA00022884"/>
    </source>
</evidence>
<feature type="compositionally biased region" description="Acidic residues" evidence="4">
    <location>
        <begin position="447"/>
        <end position="462"/>
    </location>
</feature>
<dbReference type="Pfam" id="PF00076">
    <property type="entry name" value="RRM_1"/>
    <property type="match status" value="1"/>
</dbReference>
<reference evidence="6" key="2">
    <citation type="submission" date="2021-10" db="EMBL/GenBank/DDBJ databases">
        <title>Phylogenomics reveals ancestral predisposition of the termite-cultivated fungus Termitomyces towards a domesticated lifestyle.</title>
        <authorList>
            <person name="Auxier B."/>
            <person name="Grum-Grzhimaylo A."/>
            <person name="Cardenas M.E."/>
            <person name="Lodge J.D."/>
            <person name="Laessoe T."/>
            <person name="Pedersen O."/>
            <person name="Smith M.E."/>
            <person name="Kuyper T.W."/>
            <person name="Franco-Molano E.A."/>
            <person name="Baroni T.J."/>
            <person name="Aanen D.K."/>
        </authorList>
    </citation>
    <scope>NUCLEOTIDE SEQUENCE</scope>
    <source>
        <strain evidence="6">D49</strain>
    </source>
</reference>
<evidence type="ECO:0000313" key="6">
    <source>
        <dbReference type="EMBL" id="KAG5637434.1"/>
    </source>
</evidence>
<dbReference type="PANTHER" id="PTHR48032">
    <property type="entry name" value="RNA-BINDING PROTEIN MUSASHI HOMOLOG RBP6"/>
    <property type="match status" value="1"/>
</dbReference>
<proteinExistence type="predicted"/>
<keyword evidence="2 3" id="KW-0694">RNA-binding</keyword>
<sequence>MRDAAGRSRCFAFLTFDDPASVNAVMVREHFLDGKIIDPKRAIPRQEHQRATKLFIGGLAGSVTSESMREFFSQFGKVIDSTVMLDRETGRSKGFGFVSFEDTNVQPFLGFGNLEIDGKLIDVKLAQPRYQRDSYPNEDGQGGDFQAGGGVGAGAGGRFAGGQQGNFAAGGMGGPAGGNTPFDPQALAQLYTRMFQMAGGGGQMNPAMMAGMGGGMNPMMAAGMGAGGFPGGMRPGMGMGGMGMGMGGGMGAGMGRGGGMPGGPAAMNPNIPRGPRGAGGGTPPTGPMAANGASVGPQRTGQRGQHSFHPYARKLLSDGFLGALEGQKYAILRKAHPMLTGLIHICKRIYLNWIDQIPVASWYKGTLAEPKDEDVGFRGANCEASEPGRRSATRTNPGRAGQPHPTEPYDPDIDMVDDDLVGLHPSESWSARFDDDQPNTAQVTPDDRDDVEDEIIDEESDESFSAASTPGLLRWILMYSDVAQAPGI</sequence>
<dbReference type="InterPro" id="IPR012677">
    <property type="entry name" value="Nucleotide-bd_a/b_plait_sf"/>
</dbReference>
<dbReference type="AlphaFoldDB" id="A0A9P7FSE2"/>
<gene>
    <name evidence="6" type="ORF">H0H81_004593</name>
</gene>
<dbReference type="Gene3D" id="3.30.70.330">
    <property type="match status" value="2"/>
</dbReference>
<comment type="caution">
    <text evidence="6">The sequence shown here is derived from an EMBL/GenBank/DDBJ whole genome shotgun (WGS) entry which is preliminary data.</text>
</comment>
<dbReference type="OrthoDB" id="1875751at2759"/>
<dbReference type="GO" id="GO:0003729">
    <property type="term" value="F:mRNA binding"/>
    <property type="evidence" value="ECO:0007669"/>
    <property type="project" value="TreeGrafter"/>
</dbReference>
<dbReference type="InterPro" id="IPR035979">
    <property type="entry name" value="RBD_domain_sf"/>
</dbReference>
<evidence type="ECO:0000259" key="5">
    <source>
        <dbReference type="PROSITE" id="PS50102"/>
    </source>
</evidence>
<protein>
    <recommendedName>
        <fullName evidence="5">RRM domain-containing protein</fullName>
    </recommendedName>
</protein>
<organism evidence="6 7">
    <name type="scientific">Sphagnurus paluster</name>
    <dbReference type="NCBI Taxonomy" id="117069"/>
    <lineage>
        <taxon>Eukaryota</taxon>
        <taxon>Fungi</taxon>
        <taxon>Dikarya</taxon>
        <taxon>Basidiomycota</taxon>
        <taxon>Agaricomycotina</taxon>
        <taxon>Agaricomycetes</taxon>
        <taxon>Agaricomycetidae</taxon>
        <taxon>Agaricales</taxon>
        <taxon>Tricholomatineae</taxon>
        <taxon>Lyophyllaceae</taxon>
        <taxon>Sphagnurus</taxon>
    </lineage>
</organism>
<dbReference type="PANTHER" id="PTHR48032:SF6">
    <property type="entry name" value="RNA-BINDING (RRM_RBD_RNP MOTIFS) FAMILY PROTEIN"/>
    <property type="match status" value="1"/>
</dbReference>
<dbReference type="InterPro" id="IPR000504">
    <property type="entry name" value="RRM_dom"/>
</dbReference>
<dbReference type="PROSITE" id="PS50102">
    <property type="entry name" value="RRM"/>
    <property type="match status" value="1"/>
</dbReference>
<feature type="region of interest" description="Disordered" evidence="4">
    <location>
        <begin position="373"/>
        <end position="467"/>
    </location>
</feature>
<evidence type="ECO:0000313" key="7">
    <source>
        <dbReference type="Proteomes" id="UP000717328"/>
    </source>
</evidence>
<keyword evidence="1" id="KW-0677">Repeat</keyword>
<keyword evidence="7" id="KW-1185">Reference proteome</keyword>
<dbReference type="EMBL" id="JABCKI010005830">
    <property type="protein sequence ID" value="KAG5637434.1"/>
    <property type="molecule type" value="Genomic_DNA"/>
</dbReference>
<evidence type="ECO:0000256" key="3">
    <source>
        <dbReference type="PROSITE-ProRule" id="PRU00176"/>
    </source>
</evidence>
<dbReference type="GO" id="GO:0006417">
    <property type="term" value="P:regulation of translation"/>
    <property type="evidence" value="ECO:0007669"/>
    <property type="project" value="TreeGrafter"/>
</dbReference>
<evidence type="ECO:0000256" key="4">
    <source>
        <dbReference type="SAM" id="MobiDB-lite"/>
    </source>
</evidence>
<name>A0A9P7FSE2_9AGAR</name>
<dbReference type="SUPFAM" id="SSF54928">
    <property type="entry name" value="RNA-binding domain, RBD"/>
    <property type="match status" value="1"/>
</dbReference>
<accession>A0A9P7FSE2</accession>